<dbReference type="EMBL" id="JANPWB010000015">
    <property type="protein sequence ID" value="KAJ1093812.1"/>
    <property type="molecule type" value="Genomic_DNA"/>
</dbReference>
<feature type="region of interest" description="Disordered" evidence="1">
    <location>
        <begin position="1"/>
        <end position="25"/>
    </location>
</feature>
<gene>
    <name evidence="2" type="ORF">NDU88_006904</name>
</gene>
<comment type="caution">
    <text evidence="2">The sequence shown here is derived from an EMBL/GenBank/DDBJ whole genome shotgun (WGS) entry which is preliminary data.</text>
</comment>
<name>A0AAV7LTV6_PLEWA</name>
<keyword evidence="3" id="KW-1185">Reference proteome</keyword>
<feature type="compositionally biased region" description="Polar residues" evidence="1">
    <location>
        <begin position="7"/>
        <end position="25"/>
    </location>
</feature>
<dbReference type="Gene3D" id="6.10.280.220">
    <property type="match status" value="1"/>
</dbReference>
<reference evidence="2" key="1">
    <citation type="journal article" date="2022" name="bioRxiv">
        <title>Sequencing and chromosome-scale assembly of the giantPleurodeles waltlgenome.</title>
        <authorList>
            <person name="Brown T."/>
            <person name="Elewa A."/>
            <person name="Iarovenko S."/>
            <person name="Subramanian E."/>
            <person name="Araus A.J."/>
            <person name="Petzold A."/>
            <person name="Susuki M."/>
            <person name="Suzuki K.-i.T."/>
            <person name="Hayashi T."/>
            <person name="Toyoda A."/>
            <person name="Oliveira C."/>
            <person name="Osipova E."/>
            <person name="Leigh N.D."/>
            <person name="Simon A."/>
            <person name="Yun M.H."/>
        </authorList>
    </citation>
    <scope>NUCLEOTIDE SEQUENCE</scope>
    <source>
        <strain evidence="2">20211129_DDA</strain>
        <tissue evidence="2">Liver</tissue>
    </source>
</reference>
<dbReference type="AlphaFoldDB" id="A0AAV7LTV6"/>
<dbReference type="Proteomes" id="UP001066276">
    <property type="component" value="Chromosome 11"/>
</dbReference>
<sequence length="163" mass="17929">MEGPTGVPTTGQHQHPSNMASDSLSLTTVSPSYTDLKSDQILEAIAATKQDLSTKVDAVAIQLGLLCSEQQRLMSRVTQVESEVTELRPAIQDLEGQIWSLISKVRVMEARAEDYEGRSRCDNLYIVGFPGSAEDTDHTLFFFKWVSQKVAQLSDGFLAGRAH</sequence>
<evidence type="ECO:0000313" key="2">
    <source>
        <dbReference type="EMBL" id="KAJ1093812.1"/>
    </source>
</evidence>
<proteinExistence type="predicted"/>
<evidence type="ECO:0000313" key="3">
    <source>
        <dbReference type="Proteomes" id="UP001066276"/>
    </source>
</evidence>
<evidence type="ECO:0000256" key="1">
    <source>
        <dbReference type="SAM" id="MobiDB-lite"/>
    </source>
</evidence>
<organism evidence="2 3">
    <name type="scientific">Pleurodeles waltl</name>
    <name type="common">Iberian ribbed newt</name>
    <dbReference type="NCBI Taxonomy" id="8319"/>
    <lineage>
        <taxon>Eukaryota</taxon>
        <taxon>Metazoa</taxon>
        <taxon>Chordata</taxon>
        <taxon>Craniata</taxon>
        <taxon>Vertebrata</taxon>
        <taxon>Euteleostomi</taxon>
        <taxon>Amphibia</taxon>
        <taxon>Batrachia</taxon>
        <taxon>Caudata</taxon>
        <taxon>Salamandroidea</taxon>
        <taxon>Salamandridae</taxon>
        <taxon>Pleurodelinae</taxon>
        <taxon>Pleurodeles</taxon>
    </lineage>
</organism>
<protein>
    <submittedName>
        <fullName evidence="2">Uncharacterized protein</fullName>
    </submittedName>
</protein>
<accession>A0AAV7LTV6</accession>